<accession>A0A8H6ECW7</accession>
<reference evidence="2 3" key="1">
    <citation type="journal article" date="2020" name="Phytopathology">
        <title>A high-quality genome resource of Botrytis fragariae, a new and rapidly spreading fungal pathogen causing strawberry gray mold in the U.S.A.</title>
        <authorList>
            <person name="Wu Y."/>
            <person name="Saski C.A."/>
            <person name="Schnabel G."/>
            <person name="Xiao S."/>
            <person name="Hu M."/>
        </authorList>
    </citation>
    <scope>NUCLEOTIDE SEQUENCE [LARGE SCALE GENOMIC DNA]</scope>
    <source>
        <strain evidence="2 3">BVB16</strain>
    </source>
</reference>
<dbReference type="AlphaFoldDB" id="A0A8H6ECW7"/>
<evidence type="ECO:0000313" key="2">
    <source>
        <dbReference type="EMBL" id="KAF5867588.1"/>
    </source>
</evidence>
<name>A0A8H6ECW7_9HELO</name>
<protein>
    <submittedName>
        <fullName evidence="2">Uncharacterized protein</fullName>
    </submittedName>
</protein>
<dbReference type="GeneID" id="59264586"/>
<evidence type="ECO:0000313" key="3">
    <source>
        <dbReference type="Proteomes" id="UP000531561"/>
    </source>
</evidence>
<dbReference type="EMBL" id="JABFCT010000028">
    <property type="protein sequence ID" value="KAF5867588.1"/>
    <property type="molecule type" value="Genomic_DNA"/>
</dbReference>
<proteinExistence type="predicted"/>
<gene>
    <name evidence="2" type="ORF">Bfra_010563</name>
</gene>
<dbReference type="Proteomes" id="UP000531561">
    <property type="component" value="Unassembled WGS sequence"/>
</dbReference>
<organism evidence="2 3">
    <name type="scientific">Botrytis fragariae</name>
    <dbReference type="NCBI Taxonomy" id="1964551"/>
    <lineage>
        <taxon>Eukaryota</taxon>
        <taxon>Fungi</taxon>
        <taxon>Dikarya</taxon>
        <taxon>Ascomycota</taxon>
        <taxon>Pezizomycotina</taxon>
        <taxon>Leotiomycetes</taxon>
        <taxon>Helotiales</taxon>
        <taxon>Sclerotiniaceae</taxon>
        <taxon>Botrytis</taxon>
    </lineage>
</organism>
<comment type="caution">
    <text evidence="2">The sequence shown here is derived from an EMBL/GenBank/DDBJ whole genome shotgun (WGS) entry which is preliminary data.</text>
</comment>
<feature type="region of interest" description="Disordered" evidence="1">
    <location>
        <begin position="1"/>
        <end position="22"/>
    </location>
</feature>
<sequence>MNDADYTESGDGRPEDTARDAPLSYEDVAKKFVVPESKLCPLNAVLGILSVTAIMASDISVLAKNETLHIKLNNSESLSRFLPLKL</sequence>
<dbReference type="RefSeq" id="XP_037186537.1">
    <property type="nucleotide sequence ID" value="XM_037340894.1"/>
</dbReference>
<evidence type="ECO:0000256" key="1">
    <source>
        <dbReference type="SAM" id="MobiDB-lite"/>
    </source>
</evidence>
<feature type="compositionally biased region" description="Basic and acidic residues" evidence="1">
    <location>
        <begin position="10"/>
        <end position="19"/>
    </location>
</feature>
<keyword evidence="3" id="KW-1185">Reference proteome</keyword>